<proteinExistence type="predicted"/>
<sequence length="99" mass="11289">MLAATSPLFLQRSAVNQARCQLSPFGIGNVDFNEGRKESKYGYPIVKLSKLVKPITLQELTSRWGVKAPMGWSYVKKDMWLDRWGLDDERSDKVEQILG</sequence>
<dbReference type="AlphaFoldDB" id="A0A5C6GQE1"/>
<accession>A0A5C6GQE1</accession>
<organism evidence="1 2">
    <name type="scientific">Metarhizium rileyi (strain RCEF 4871)</name>
    <name type="common">Nomuraea rileyi</name>
    <dbReference type="NCBI Taxonomy" id="1649241"/>
    <lineage>
        <taxon>Eukaryota</taxon>
        <taxon>Fungi</taxon>
        <taxon>Dikarya</taxon>
        <taxon>Ascomycota</taxon>
        <taxon>Pezizomycotina</taxon>
        <taxon>Sordariomycetes</taxon>
        <taxon>Hypocreomycetidae</taxon>
        <taxon>Hypocreales</taxon>
        <taxon>Clavicipitaceae</taxon>
        <taxon>Metarhizium</taxon>
    </lineage>
</organism>
<dbReference type="Proteomes" id="UP000317257">
    <property type="component" value="Unassembled WGS sequence"/>
</dbReference>
<comment type="caution">
    <text evidence="1">The sequence shown here is derived from an EMBL/GenBank/DDBJ whole genome shotgun (WGS) entry which is preliminary data.</text>
</comment>
<protein>
    <submittedName>
        <fullName evidence="1">Uncharacterized protein</fullName>
    </submittedName>
</protein>
<name>A0A5C6GQE1_METRR</name>
<dbReference type="EMBL" id="SBHS01000001">
    <property type="protein sequence ID" value="TWU79249.1"/>
    <property type="molecule type" value="Genomic_DNA"/>
</dbReference>
<reference evidence="2" key="1">
    <citation type="submission" date="2018-12" db="EMBL/GenBank/DDBJ databases">
        <title>The complete genome of Metarhizium rileyi, a key fungal pathogen of Lepidoptera.</title>
        <authorList>
            <person name="Binneck E."/>
            <person name="Lastra C.C.L."/>
            <person name="Sosa-Gomez D.R."/>
        </authorList>
    </citation>
    <scope>NUCLEOTIDE SEQUENCE [LARGE SCALE GENOMIC DNA]</scope>
    <source>
        <strain evidence="2">Cep018-CH2</strain>
    </source>
</reference>
<gene>
    <name evidence="1" type="ORF">ED733_009021</name>
</gene>
<evidence type="ECO:0000313" key="2">
    <source>
        <dbReference type="Proteomes" id="UP000317257"/>
    </source>
</evidence>
<evidence type="ECO:0000313" key="1">
    <source>
        <dbReference type="EMBL" id="TWU79249.1"/>
    </source>
</evidence>